<dbReference type="SUPFAM" id="SSF52113">
    <property type="entry name" value="BRCT domain"/>
    <property type="match status" value="1"/>
</dbReference>
<proteinExistence type="predicted"/>
<dbReference type="InterPro" id="IPR036420">
    <property type="entry name" value="BRCT_dom_sf"/>
</dbReference>
<dbReference type="Proteomes" id="UP000251197">
    <property type="component" value="Unassembled WGS sequence"/>
</dbReference>
<evidence type="ECO:0000313" key="5">
    <source>
        <dbReference type="Proteomes" id="UP000251197"/>
    </source>
</evidence>
<evidence type="ECO:0000313" key="2">
    <source>
        <dbReference type="EMBL" id="ATF92138.1"/>
    </source>
</evidence>
<dbReference type="AlphaFoldDB" id="A0A291DX32"/>
<gene>
    <name evidence="2" type="ORF">CO704_08600</name>
    <name evidence="3" type="ORF">NCTC12120_04127</name>
</gene>
<organism evidence="2 4">
    <name type="scientific">Cedecea neteri</name>
    <dbReference type="NCBI Taxonomy" id="158822"/>
    <lineage>
        <taxon>Bacteria</taxon>
        <taxon>Pseudomonadati</taxon>
        <taxon>Pseudomonadota</taxon>
        <taxon>Gammaproteobacteria</taxon>
        <taxon>Enterobacterales</taxon>
        <taxon>Enterobacteriaceae</taxon>
        <taxon>Cedecea</taxon>
    </lineage>
</organism>
<reference evidence="3 5" key="2">
    <citation type="submission" date="2018-06" db="EMBL/GenBank/DDBJ databases">
        <authorList>
            <consortium name="Pathogen Informatics"/>
            <person name="Doyle S."/>
        </authorList>
    </citation>
    <scope>NUCLEOTIDE SEQUENCE [LARGE SCALE GENOMIC DNA]</scope>
    <source>
        <strain evidence="3 5">NCTC12120</strain>
    </source>
</reference>
<accession>A0A291DX32</accession>
<evidence type="ECO:0000313" key="3">
    <source>
        <dbReference type="EMBL" id="SQC90981.1"/>
    </source>
</evidence>
<dbReference type="Gene3D" id="3.40.50.10190">
    <property type="entry name" value="BRCT domain"/>
    <property type="match status" value="1"/>
</dbReference>
<dbReference type="EMBL" id="CP023525">
    <property type="protein sequence ID" value="ATF92138.1"/>
    <property type="molecule type" value="Genomic_DNA"/>
</dbReference>
<dbReference type="PROSITE" id="PS50172">
    <property type="entry name" value="BRCT"/>
    <property type="match status" value="1"/>
</dbReference>
<dbReference type="InterPro" id="IPR001357">
    <property type="entry name" value="BRCT_dom"/>
</dbReference>
<dbReference type="EMBL" id="UAVU01000006">
    <property type="protein sequence ID" value="SQC90981.1"/>
    <property type="molecule type" value="Genomic_DNA"/>
</dbReference>
<evidence type="ECO:0000259" key="1">
    <source>
        <dbReference type="PROSITE" id="PS50172"/>
    </source>
</evidence>
<evidence type="ECO:0000313" key="4">
    <source>
        <dbReference type="Proteomes" id="UP000217979"/>
    </source>
</evidence>
<dbReference type="RefSeq" id="WP_061272103.1">
    <property type="nucleotide sequence ID" value="NZ_CP023525.1"/>
</dbReference>
<name>A0A291DX32_9ENTR</name>
<reference evidence="2 4" key="1">
    <citation type="submission" date="2017-09" db="EMBL/GenBank/DDBJ databases">
        <title>FDA dAtabase for Regulatory Grade micrObial Sequences (FDA-ARGOS): Supporting development and validation of Infectious Disease Dx tests.</title>
        <authorList>
            <person name="Minogue T."/>
            <person name="Wolcott M."/>
            <person name="Wasieloski L."/>
            <person name="Aguilar W."/>
            <person name="Moore D."/>
            <person name="Tallon L."/>
            <person name="Sadzewicz L."/>
            <person name="Ott S."/>
            <person name="Zhao X."/>
            <person name="Nagaraj S."/>
            <person name="Vavikolanu K."/>
            <person name="Aluvathingal J."/>
            <person name="Nadendla S."/>
            <person name="Sichtig H."/>
        </authorList>
    </citation>
    <scope>NUCLEOTIDE SEQUENCE [LARGE SCALE GENOMIC DNA]</scope>
    <source>
        <strain evidence="2 4">FDAARGOS_392</strain>
    </source>
</reference>
<sequence length="291" mass="32948">MSEHSRFHYFKNRDKAFANLISIIDGLLSDGHLDQKEILYLDTWLLDSEEISDNHCVKAIRRRIADILADGVIAPSEIKSLKADLLKIQKELIDLPWLNLDSIESDRHLLEGLCKGMLANNQLTDAEIKYLRWFLSVNGALKNNYPGKELYTLIEDILADGLITEDERELLRQALISFTGCDMASGIVDGLSTQLPIDNIDALDFTGATVCLTGEFIYGKRSLCEAELRLQGANVISNITQKLDYLIIGTLSSRDWQYKAHGRKIEKAVSYRDEKGIPLKIISEEQWKNFS</sequence>
<feature type="domain" description="BRCT" evidence="1">
    <location>
        <begin position="205"/>
        <end position="285"/>
    </location>
</feature>
<dbReference type="CDD" id="cd17748">
    <property type="entry name" value="BRCT_DNA_ligase_like"/>
    <property type="match status" value="1"/>
</dbReference>
<dbReference type="Proteomes" id="UP000217979">
    <property type="component" value="Chromosome"/>
</dbReference>
<protein>
    <recommendedName>
        <fullName evidence="1">BRCT domain-containing protein</fullName>
    </recommendedName>
</protein>